<protein>
    <recommendedName>
        <fullName evidence="5">Fungal lipase-type domain-containing protein</fullName>
    </recommendedName>
</protein>
<evidence type="ECO:0000259" key="5">
    <source>
        <dbReference type="Pfam" id="PF01764"/>
    </source>
</evidence>
<evidence type="ECO:0000256" key="1">
    <source>
        <dbReference type="ARBA" id="ARBA00023157"/>
    </source>
</evidence>
<keyword evidence="7" id="KW-1185">Reference proteome</keyword>
<dbReference type="InterPro" id="IPR002921">
    <property type="entry name" value="Fungal_lipase-type"/>
</dbReference>
<keyword evidence="1" id="KW-1015">Disulfide bond</keyword>
<reference evidence="6 7" key="1">
    <citation type="submission" date="2019-02" db="EMBL/GenBank/DDBJ databases">
        <title>Genome sequencing of the rare red list fungi Phellinidium pouzarii.</title>
        <authorList>
            <person name="Buettner E."/>
            <person name="Kellner H."/>
        </authorList>
    </citation>
    <scope>NUCLEOTIDE SEQUENCE [LARGE SCALE GENOMIC DNA]</scope>
    <source>
        <strain evidence="6 7">DSM 108285</strain>
    </source>
</reference>
<comment type="similarity">
    <text evidence="2">Belongs to the AB hydrolase superfamily. Lipase family. Class 3 subfamily.</text>
</comment>
<comment type="catalytic activity">
    <reaction evidence="4">
        <text>a monoacylglycerol + H2O = glycerol + a fatty acid + H(+)</text>
        <dbReference type="Rhea" id="RHEA:15245"/>
        <dbReference type="ChEBI" id="CHEBI:15377"/>
        <dbReference type="ChEBI" id="CHEBI:15378"/>
        <dbReference type="ChEBI" id="CHEBI:17408"/>
        <dbReference type="ChEBI" id="CHEBI:17754"/>
        <dbReference type="ChEBI" id="CHEBI:28868"/>
    </reaction>
</comment>
<dbReference type="OrthoDB" id="426718at2759"/>
<feature type="domain" description="Fungal lipase-type" evidence="5">
    <location>
        <begin position="9"/>
        <end position="130"/>
    </location>
</feature>
<dbReference type="PANTHER" id="PTHR45856:SF25">
    <property type="entry name" value="FUNGAL LIPASE-LIKE DOMAIN-CONTAINING PROTEIN"/>
    <property type="match status" value="1"/>
</dbReference>
<evidence type="ECO:0000256" key="3">
    <source>
        <dbReference type="ARBA" id="ARBA00047591"/>
    </source>
</evidence>
<dbReference type="Gene3D" id="3.40.50.1820">
    <property type="entry name" value="alpha/beta hydrolase"/>
    <property type="match status" value="1"/>
</dbReference>
<dbReference type="AlphaFoldDB" id="A0A4S4L044"/>
<gene>
    <name evidence="6" type="ORF">EW145_g5402</name>
</gene>
<dbReference type="PANTHER" id="PTHR45856">
    <property type="entry name" value="ALPHA/BETA-HYDROLASES SUPERFAMILY PROTEIN"/>
    <property type="match status" value="1"/>
</dbReference>
<sequence>LADLTDVDFFLDNLNSTLFPGIDSSIQVHNGFADEHAKVADLVLATVQTTMSSHSGASVTMVGHSLGAALSLLDTVFLPLHLPSSTVFKTVGYGMPRVGNQAFADYIDAHVTDLTHVTNKQDPVPTVPGKFLGFVHPSGEVHIQSSNGWDACPGQDNPSDLCSTGVVPNVFEGSVSDHDGPYDVVTMGC</sequence>
<dbReference type="EMBL" id="SGPK01000329">
    <property type="protein sequence ID" value="THH04592.1"/>
    <property type="molecule type" value="Genomic_DNA"/>
</dbReference>
<dbReference type="SUPFAM" id="SSF53474">
    <property type="entry name" value="alpha/beta-Hydrolases"/>
    <property type="match status" value="1"/>
</dbReference>
<evidence type="ECO:0000256" key="4">
    <source>
        <dbReference type="ARBA" id="ARBA00048461"/>
    </source>
</evidence>
<evidence type="ECO:0000313" key="6">
    <source>
        <dbReference type="EMBL" id="THH04592.1"/>
    </source>
</evidence>
<name>A0A4S4L044_9AGAM</name>
<accession>A0A4S4L044</accession>
<organism evidence="6 7">
    <name type="scientific">Phellinidium pouzarii</name>
    <dbReference type="NCBI Taxonomy" id="167371"/>
    <lineage>
        <taxon>Eukaryota</taxon>
        <taxon>Fungi</taxon>
        <taxon>Dikarya</taxon>
        <taxon>Basidiomycota</taxon>
        <taxon>Agaricomycotina</taxon>
        <taxon>Agaricomycetes</taxon>
        <taxon>Hymenochaetales</taxon>
        <taxon>Hymenochaetaceae</taxon>
        <taxon>Phellinidium</taxon>
    </lineage>
</organism>
<comment type="catalytic activity">
    <reaction evidence="3">
        <text>a diacylglycerol + H2O = a monoacylglycerol + a fatty acid + H(+)</text>
        <dbReference type="Rhea" id="RHEA:32731"/>
        <dbReference type="ChEBI" id="CHEBI:15377"/>
        <dbReference type="ChEBI" id="CHEBI:15378"/>
        <dbReference type="ChEBI" id="CHEBI:17408"/>
        <dbReference type="ChEBI" id="CHEBI:18035"/>
        <dbReference type="ChEBI" id="CHEBI:28868"/>
    </reaction>
</comment>
<evidence type="ECO:0000256" key="2">
    <source>
        <dbReference type="ARBA" id="ARBA00043996"/>
    </source>
</evidence>
<dbReference type="InterPro" id="IPR029058">
    <property type="entry name" value="AB_hydrolase_fold"/>
</dbReference>
<comment type="caution">
    <text evidence="6">The sequence shown here is derived from an EMBL/GenBank/DDBJ whole genome shotgun (WGS) entry which is preliminary data.</text>
</comment>
<dbReference type="Pfam" id="PF01764">
    <property type="entry name" value="Lipase_3"/>
    <property type="match status" value="1"/>
</dbReference>
<dbReference type="GO" id="GO:0006629">
    <property type="term" value="P:lipid metabolic process"/>
    <property type="evidence" value="ECO:0007669"/>
    <property type="project" value="InterPro"/>
</dbReference>
<dbReference type="CDD" id="cd00519">
    <property type="entry name" value="Lipase_3"/>
    <property type="match status" value="1"/>
</dbReference>
<proteinExistence type="inferred from homology"/>
<dbReference type="Proteomes" id="UP000308199">
    <property type="component" value="Unassembled WGS sequence"/>
</dbReference>
<dbReference type="InterPro" id="IPR051218">
    <property type="entry name" value="Sec_MonoDiacylglyc_Lipase"/>
</dbReference>
<evidence type="ECO:0000313" key="7">
    <source>
        <dbReference type="Proteomes" id="UP000308199"/>
    </source>
</evidence>
<feature type="non-terminal residue" evidence="6">
    <location>
        <position position="1"/>
    </location>
</feature>